<keyword evidence="3" id="KW-1185">Reference proteome</keyword>
<dbReference type="KEGG" id="bmei:Spa11_27300"/>
<evidence type="ECO:0000256" key="1">
    <source>
        <dbReference type="SAM" id="MobiDB-lite"/>
    </source>
</evidence>
<sequence>MTNQKAPIGELTLVGTVAVQLYSRVYYGRIEYFAEIGKPWTNHQNGVTKIIPQMKAASTRDYVAATSLAAEKLDELSRAQFQHGVHAAAQSTSPLGADASRTKEPLKLKLA</sequence>
<dbReference type="RefSeq" id="WP_145113001.1">
    <property type="nucleotide sequence ID" value="NZ_CP036349.1"/>
</dbReference>
<name>A0A518K9R0_9BACT</name>
<feature type="region of interest" description="Disordered" evidence="1">
    <location>
        <begin position="84"/>
        <end position="111"/>
    </location>
</feature>
<accession>A0A518K9R0</accession>
<evidence type="ECO:0000313" key="2">
    <source>
        <dbReference type="EMBL" id="QDV74526.1"/>
    </source>
</evidence>
<dbReference type="Proteomes" id="UP000316426">
    <property type="component" value="Chromosome"/>
</dbReference>
<protein>
    <submittedName>
        <fullName evidence="2">Uncharacterized protein</fullName>
    </submittedName>
</protein>
<reference evidence="2 3" key="1">
    <citation type="submission" date="2019-02" db="EMBL/GenBank/DDBJ databases">
        <title>Deep-cultivation of Planctomycetes and their phenomic and genomic characterization uncovers novel biology.</title>
        <authorList>
            <person name="Wiegand S."/>
            <person name="Jogler M."/>
            <person name="Boedeker C."/>
            <person name="Pinto D."/>
            <person name="Vollmers J."/>
            <person name="Rivas-Marin E."/>
            <person name="Kohn T."/>
            <person name="Peeters S.H."/>
            <person name="Heuer A."/>
            <person name="Rast P."/>
            <person name="Oberbeckmann S."/>
            <person name="Bunk B."/>
            <person name="Jeske O."/>
            <person name="Meyerdierks A."/>
            <person name="Storesund J.E."/>
            <person name="Kallscheuer N."/>
            <person name="Luecker S."/>
            <person name="Lage O.M."/>
            <person name="Pohl T."/>
            <person name="Merkel B.J."/>
            <person name="Hornburger P."/>
            <person name="Mueller R.-W."/>
            <person name="Bruemmer F."/>
            <person name="Labrenz M."/>
            <person name="Spormann A.M."/>
            <person name="Op den Camp H."/>
            <person name="Overmann J."/>
            <person name="Amann R."/>
            <person name="Jetten M.S.M."/>
            <person name="Mascher T."/>
            <person name="Medema M.H."/>
            <person name="Devos D.P."/>
            <person name="Kaster A.-K."/>
            <person name="Ovreas L."/>
            <person name="Rohde M."/>
            <person name="Galperin M.Y."/>
            <person name="Jogler C."/>
        </authorList>
    </citation>
    <scope>NUCLEOTIDE SEQUENCE [LARGE SCALE GENOMIC DNA]</scope>
    <source>
        <strain evidence="2 3">Spa11</strain>
    </source>
</reference>
<proteinExistence type="predicted"/>
<dbReference type="AlphaFoldDB" id="A0A518K9R0"/>
<organism evidence="2 3">
    <name type="scientific">Botrimarina mediterranea</name>
    <dbReference type="NCBI Taxonomy" id="2528022"/>
    <lineage>
        <taxon>Bacteria</taxon>
        <taxon>Pseudomonadati</taxon>
        <taxon>Planctomycetota</taxon>
        <taxon>Planctomycetia</taxon>
        <taxon>Pirellulales</taxon>
        <taxon>Lacipirellulaceae</taxon>
        <taxon>Botrimarina</taxon>
    </lineage>
</organism>
<feature type="compositionally biased region" description="Basic and acidic residues" evidence="1">
    <location>
        <begin position="100"/>
        <end position="111"/>
    </location>
</feature>
<dbReference type="EMBL" id="CP036349">
    <property type="protein sequence ID" value="QDV74526.1"/>
    <property type="molecule type" value="Genomic_DNA"/>
</dbReference>
<evidence type="ECO:0000313" key="3">
    <source>
        <dbReference type="Proteomes" id="UP000316426"/>
    </source>
</evidence>
<gene>
    <name evidence="2" type="ORF">Spa11_27300</name>
</gene>